<sequence length="292" mass="33132">MGQVLQRLYSIEQQQQQQHAGICSSMGRIHGNNANAPANFPDLSELPPEIGLTVLSYLNPTDLCLAACVWDHLANDELLWQSLCRNSWGSVSIYSRLTSMPSMTYRKLFLILDEASLTFNSDPFGAVAELIEKGILENEPMEIARFIHATKRLWPCKKREFLERRQDIFQRLVHLQNFQNQFLPNALRQFFRAVSAPETRGDYLSTMMDGFSERFCSCNPRLGLTKDTVFVLCYSLIMLSVDLTSPHVKNKMSKREFIKNTCRAAQGVDGDLAGHLYDNIYLIGHVAADSDS</sequence>
<protein>
    <recommendedName>
        <fullName evidence="5">F-box protein 8</fullName>
    </recommendedName>
</protein>
<keyword evidence="4" id="KW-1185">Reference proteome</keyword>
<evidence type="ECO:0000313" key="4">
    <source>
        <dbReference type="Proteomes" id="UP001374579"/>
    </source>
</evidence>
<dbReference type="CDD" id="cd22088">
    <property type="entry name" value="F-box_FBXO8"/>
    <property type="match status" value="1"/>
</dbReference>
<evidence type="ECO:0000313" key="3">
    <source>
        <dbReference type="EMBL" id="KAK7096803.1"/>
    </source>
</evidence>
<evidence type="ECO:0000259" key="2">
    <source>
        <dbReference type="PROSITE" id="PS50190"/>
    </source>
</evidence>
<feature type="domain" description="SEC7" evidence="2">
    <location>
        <begin position="99"/>
        <end position="281"/>
    </location>
</feature>
<dbReference type="PROSITE" id="PS50190">
    <property type="entry name" value="SEC7"/>
    <property type="match status" value="1"/>
</dbReference>
<dbReference type="EMBL" id="JBAMIC010000013">
    <property type="protein sequence ID" value="KAK7096803.1"/>
    <property type="molecule type" value="Genomic_DNA"/>
</dbReference>
<accession>A0AAN9B0H3</accession>
<organism evidence="3 4">
    <name type="scientific">Littorina saxatilis</name>
    <dbReference type="NCBI Taxonomy" id="31220"/>
    <lineage>
        <taxon>Eukaryota</taxon>
        <taxon>Metazoa</taxon>
        <taxon>Spiralia</taxon>
        <taxon>Lophotrochozoa</taxon>
        <taxon>Mollusca</taxon>
        <taxon>Gastropoda</taxon>
        <taxon>Caenogastropoda</taxon>
        <taxon>Littorinimorpha</taxon>
        <taxon>Littorinoidea</taxon>
        <taxon>Littorinidae</taxon>
        <taxon>Littorina</taxon>
    </lineage>
</organism>
<dbReference type="Gene3D" id="1.20.1280.50">
    <property type="match status" value="1"/>
</dbReference>
<dbReference type="GO" id="GO:0032012">
    <property type="term" value="P:regulation of ARF protein signal transduction"/>
    <property type="evidence" value="ECO:0007669"/>
    <property type="project" value="InterPro"/>
</dbReference>
<evidence type="ECO:0008006" key="5">
    <source>
        <dbReference type="Google" id="ProtNLM"/>
    </source>
</evidence>
<dbReference type="InterPro" id="IPR035999">
    <property type="entry name" value="Sec7_dom_sf"/>
</dbReference>
<dbReference type="AlphaFoldDB" id="A0AAN9B0H3"/>
<feature type="domain" description="F-box" evidence="1">
    <location>
        <begin position="40"/>
        <end position="83"/>
    </location>
</feature>
<dbReference type="SUPFAM" id="SSF81383">
    <property type="entry name" value="F-box domain"/>
    <property type="match status" value="1"/>
</dbReference>
<reference evidence="3 4" key="1">
    <citation type="submission" date="2024-02" db="EMBL/GenBank/DDBJ databases">
        <title>Chromosome-scale genome assembly of the rough periwinkle Littorina saxatilis.</title>
        <authorList>
            <person name="De Jode A."/>
            <person name="Faria R."/>
            <person name="Formenti G."/>
            <person name="Sims Y."/>
            <person name="Smith T.P."/>
            <person name="Tracey A."/>
            <person name="Wood J.M.D."/>
            <person name="Zagrodzka Z.B."/>
            <person name="Johannesson K."/>
            <person name="Butlin R.K."/>
            <person name="Leder E.H."/>
        </authorList>
    </citation>
    <scope>NUCLEOTIDE SEQUENCE [LARGE SCALE GENOMIC DNA]</scope>
    <source>
        <strain evidence="3">Snail1</strain>
        <tissue evidence="3">Muscle</tissue>
    </source>
</reference>
<dbReference type="PANTHER" id="PTHR10663">
    <property type="entry name" value="GUANYL-NUCLEOTIDE EXCHANGE FACTOR"/>
    <property type="match status" value="1"/>
</dbReference>
<dbReference type="InterPro" id="IPR000904">
    <property type="entry name" value="Sec7_dom"/>
</dbReference>
<dbReference type="InterPro" id="IPR048003">
    <property type="entry name" value="FBXO8_F-box"/>
</dbReference>
<dbReference type="PANTHER" id="PTHR10663:SF372">
    <property type="entry name" value="F-BOX ONLY PROTEIN 8"/>
    <property type="match status" value="1"/>
</dbReference>
<dbReference type="Proteomes" id="UP001374579">
    <property type="component" value="Unassembled WGS sequence"/>
</dbReference>
<dbReference type="GO" id="GO:0005085">
    <property type="term" value="F:guanyl-nucleotide exchange factor activity"/>
    <property type="evidence" value="ECO:0007669"/>
    <property type="project" value="InterPro"/>
</dbReference>
<dbReference type="Gene3D" id="1.10.220.20">
    <property type="match status" value="1"/>
</dbReference>
<dbReference type="SUPFAM" id="SSF48425">
    <property type="entry name" value="Sec7 domain"/>
    <property type="match status" value="1"/>
</dbReference>
<evidence type="ECO:0000259" key="1">
    <source>
        <dbReference type="PROSITE" id="PS50181"/>
    </source>
</evidence>
<proteinExistence type="predicted"/>
<gene>
    <name evidence="3" type="ORF">V1264_003865</name>
</gene>
<dbReference type="Pfam" id="PF01369">
    <property type="entry name" value="Sec7"/>
    <property type="match status" value="1"/>
</dbReference>
<dbReference type="Pfam" id="PF12937">
    <property type="entry name" value="F-box-like"/>
    <property type="match status" value="1"/>
</dbReference>
<dbReference type="InterPro" id="IPR023394">
    <property type="entry name" value="Sec7_C_sf"/>
</dbReference>
<comment type="caution">
    <text evidence="3">The sequence shown here is derived from an EMBL/GenBank/DDBJ whole genome shotgun (WGS) entry which is preliminary data.</text>
</comment>
<name>A0AAN9B0H3_9CAEN</name>
<dbReference type="SMART" id="SM00222">
    <property type="entry name" value="Sec7"/>
    <property type="match status" value="1"/>
</dbReference>
<dbReference type="InterPro" id="IPR001810">
    <property type="entry name" value="F-box_dom"/>
</dbReference>
<dbReference type="InterPro" id="IPR036047">
    <property type="entry name" value="F-box-like_dom_sf"/>
</dbReference>
<dbReference type="Gene3D" id="1.10.1000.11">
    <property type="entry name" value="Arf Nucleotide-binding Site Opener,domain 2"/>
    <property type="match status" value="1"/>
</dbReference>
<dbReference type="PROSITE" id="PS50181">
    <property type="entry name" value="FBOX"/>
    <property type="match status" value="1"/>
</dbReference>